<reference evidence="2 3" key="1">
    <citation type="submission" date="2019-05" db="EMBL/GenBank/DDBJ databases">
        <title>Another draft genome of Portunus trituberculatus and its Hox gene families provides insights of decapod evolution.</title>
        <authorList>
            <person name="Jeong J.-H."/>
            <person name="Song I."/>
            <person name="Kim S."/>
            <person name="Choi T."/>
            <person name="Kim D."/>
            <person name="Ryu S."/>
            <person name="Kim W."/>
        </authorList>
    </citation>
    <scope>NUCLEOTIDE SEQUENCE [LARGE SCALE GENOMIC DNA]</scope>
    <source>
        <tissue evidence="2">Muscle</tissue>
    </source>
</reference>
<keyword evidence="1" id="KW-1133">Transmembrane helix</keyword>
<evidence type="ECO:0000313" key="2">
    <source>
        <dbReference type="EMBL" id="MPC49658.1"/>
    </source>
</evidence>
<evidence type="ECO:0000313" key="3">
    <source>
        <dbReference type="Proteomes" id="UP000324222"/>
    </source>
</evidence>
<keyword evidence="1" id="KW-0472">Membrane</keyword>
<dbReference type="EMBL" id="VSRR010009018">
    <property type="protein sequence ID" value="MPC49658.1"/>
    <property type="molecule type" value="Genomic_DNA"/>
</dbReference>
<keyword evidence="3" id="KW-1185">Reference proteome</keyword>
<keyword evidence="1" id="KW-0812">Transmembrane</keyword>
<evidence type="ECO:0000256" key="1">
    <source>
        <dbReference type="SAM" id="Phobius"/>
    </source>
</evidence>
<name>A0A5B7FXN3_PORTR</name>
<sequence length="63" mass="6721">MHPALLISSSPLILLLMLSPFHLHWAPPITISFLYLVLFLQSLLKIPQSGGASGDLPLSVGGT</sequence>
<dbReference type="Proteomes" id="UP000324222">
    <property type="component" value="Unassembled WGS sequence"/>
</dbReference>
<comment type="caution">
    <text evidence="2">The sequence shown here is derived from an EMBL/GenBank/DDBJ whole genome shotgun (WGS) entry which is preliminary data.</text>
</comment>
<feature type="transmembrane region" description="Helical" evidence="1">
    <location>
        <begin position="12"/>
        <end position="40"/>
    </location>
</feature>
<dbReference type="AlphaFoldDB" id="A0A5B7FXN3"/>
<proteinExistence type="predicted"/>
<gene>
    <name evidence="2" type="ORF">E2C01_043468</name>
</gene>
<protein>
    <submittedName>
        <fullName evidence="2">Uncharacterized protein</fullName>
    </submittedName>
</protein>
<organism evidence="2 3">
    <name type="scientific">Portunus trituberculatus</name>
    <name type="common">Swimming crab</name>
    <name type="synonym">Neptunus trituberculatus</name>
    <dbReference type="NCBI Taxonomy" id="210409"/>
    <lineage>
        <taxon>Eukaryota</taxon>
        <taxon>Metazoa</taxon>
        <taxon>Ecdysozoa</taxon>
        <taxon>Arthropoda</taxon>
        <taxon>Crustacea</taxon>
        <taxon>Multicrustacea</taxon>
        <taxon>Malacostraca</taxon>
        <taxon>Eumalacostraca</taxon>
        <taxon>Eucarida</taxon>
        <taxon>Decapoda</taxon>
        <taxon>Pleocyemata</taxon>
        <taxon>Brachyura</taxon>
        <taxon>Eubrachyura</taxon>
        <taxon>Portunoidea</taxon>
        <taxon>Portunidae</taxon>
        <taxon>Portuninae</taxon>
        <taxon>Portunus</taxon>
    </lineage>
</organism>
<accession>A0A5B7FXN3</accession>